<evidence type="ECO:0000256" key="4">
    <source>
        <dbReference type="ARBA" id="ARBA00023172"/>
    </source>
</evidence>
<dbReference type="InterPro" id="IPR010998">
    <property type="entry name" value="Integrase_recombinase_N"/>
</dbReference>
<keyword evidence="4" id="KW-0233">DNA recombination</keyword>
<dbReference type="InterPro" id="IPR002104">
    <property type="entry name" value="Integrase_catalytic"/>
</dbReference>
<protein>
    <submittedName>
        <fullName evidence="6">Site-specific recombinase XerD</fullName>
    </submittedName>
</protein>
<evidence type="ECO:0000313" key="7">
    <source>
        <dbReference type="Proteomes" id="UP000199598"/>
    </source>
</evidence>
<feature type="domain" description="Tyr recombinase" evidence="5">
    <location>
        <begin position="124"/>
        <end position="290"/>
    </location>
</feature>
<dbReference type="SUPFAM" id="SSF56349">
    <property type="entry name" value="DNA breaking-rejoining enzymes"/>
    <property type="match status" value="1"/>
</dbReference>
<evidence type="ECO:0000256" key="3">
    <source>
        <dbReference type="ARBA" id="ARBA00023125"/>
    </source>
</evidence>
<dbReference type="Proteomes" id="UP000199598">
    <property type="component" value="Unassembled WGS sequence"/>
</dbReference>
<keyword evidence="7" id="KW-1185">Reference proteome</keyword>
<evidence type="ECO:0000313" key="6">
    <source>
        <dbReference type="EMBL" id="SFK99942.1"/>
    </source>
</evidence>
<gene>
    <name evidence="6" type="ORF">SAMN04488518_113155</name>
</gene>
<comment type="caution">
    <text evidence="6">The sequence shown here is derived from an EMBL/GenBank/DDBJ whole genome shotgun (WGS) entry which is preliminary data.</text>
</comment>
<name>A0A1I4E2F7_9HYPH</name>
<dbReference type="RefSeq" id="WP_159437988.1">
    <property type="nucleotide sequence ID" value="NZ_FOSK01000013.1"/>
</dbReference>
<dbReference type="InterPro" id="IPR050090">
    <property type="entry name" value="Tyrosine_recombinase_XerCD"/>
</dbReference>
<dbReference type="PANTHER" id="PTHR30349:SF41">
    <property type="entry name" value="INTEGRASE_RECOMBINASE PROTEIN MJ0367-RELATED"/>
    <property type="match status" value="1"/>
</dbReference>
<dbReference type="Gene3D" id="1.10.443.10">
    <property type="entry name" value="Intergrase catalytic core"/>
    <property type="match status" value="1"/>
</dbReference>
<dbReference type="PANTHER" id="PTHR30349">
    <property type="entry name" value="PHAGE INTEGRASE-RELATED"/>
    <property type="match status" value="1"/>
</dbReference>
<dbReference type="InterPro" id="IPR013762">
    <property type="entry name" value="Integrase-like_cat_sf"/>
</dbReference>
<dbReference type="Pfam" id="PF00589">
    <property type="entry name" value="Phage_integrase"/>
    <property type="match status" value="1"/>
</dbReference>
<dbReference type="Gene3D" id="1.10.150.130">
    <property type="match status" value="1"/>
</dbReference>
<comment type="similarity">
    <text evidence="1">Belongs to the 'phage' integrase family.</text>
</comment>
<keyword evidence="2" id="KW-0229">DNA integration</keyword>
<accession>A0A1I4E2F7</accession>
<evidence type="ECO:0000259" key="5">
    <source>
        <dbReference type="PROSITE" id="PS51898"/>
    </source>
</evidence>
<reference evidence="6 7" key="1">
    <citation type="submission" date="2016-10" db="EMBL/GenBank/DDBJ databases">
        <authorList>
            <person name="Varghese N."/>
            <person name="Submissions S."/>
        </authorList>
    </citation>
    <scope>NUCLEOTIDE SEQUENCE [LARGE SCALE GENOMIC DNA]</scope>
    <source>
        <strain evidence="6 7">DSM 16392</strain>
    </source>
</reference>
<proteinExistence type="inferred from homology"/>
<evidence type="ECO:0000256" key="1">
    <source>
        <dbReference type="ARBA" id="ARBA00008857"/>
    </source>
</evidence>
<dbReference type="InterPro" id="IPR011010">
    <property type="entry name" value="DNA_brk_join_enz"/>
</dbReference>
<dbReference type="PROSITE" id="PS51898">
    <property type="entry name" value="TYR_RECOMBINASE"/>
    <property type="match status" value="1"/>
</dbReference>
<organism evidence="6 7">
    <name type="scientific">Pseudovibrio ascidiaceicola</name>
    <dbReference type="NCBI Taxonomy" id="285279"/>
    <lineage>
        <taxon>Bacteria</taxon>
        <taxon>Pseudomonadati</taxon>
        <taxon>Pseudomonadota</taxon>
        <taxon>Alphaproteobacteria</taxon>
        <taxon>Hyphomicrobiales</taxon>
        <taxon>Stappiaceae</taxon>
        <taxon>Pseudovibrio</taxon>
    </lineage>
</organism>
<evidence type="ECO:0000256" key="2">
    <source>
        <dbReference type="ARBA" id="ARBA00022908"/>
    </source>
</evidence>
<dbReference type="EMBL" id="FOSK01000013">
    <property type="protein sequence ID" value="SFK99942.1"/>
    <property type="molecule type" value="Genomic_DNA"/>
</dbReference>
<sequence>MEAYTAALNGADAPPKKKREENTLGWLIDQYLSSPEFSSLKESTQAVKTSFLTNIAKESGHHPLEAIDASTIQGGRDKRASTPGAANNFLKHMSAMYKWAISNNSIHITKNPTRDVPRLKNKSDGHHTWTPEEIEQYRNRWPLGTRERLALEVLAFTGLRRGDVCRVGPAHVKDGVISFSTEKGEVEIHLPILPPLQEAIDATPHGVSYIGKEDKTPYTKESFGNWFRECCVAAGVPGRAHGMRKAAATLAAENGATDSQLKAIFGWTTDDMPSLYTRKANRKKMAEEAMKTLQRNP</sequence>
<keyword evidence="3" id="KW-0238">DNA-binding</keyword>